<dbReference type="InterPro" id="IPR050871">
    <property type="entry name" value="26S_Proteasome/COP9_Components"/>
</dbReference>
<feature type="domain" description="6S proteasome subunit Rpn6 C-terminal helix" evidence="2">
    <location>
        <begin position="444"/>
        <end position="469"/>
    </location>
</feature>
<dbReference type="Proteomes" id="UP000541558">
    <property type="component" value="Unassembled WGS sequence"/>
</dbReference>
<evidence type="ECO:0000259" key="2">
    <source>
        <dbReference type="Pfam" id="PF18503"/>
    </source>
</evidence>
<dbReference type="Pfam" id="PF01399">
    <property type="entry name" value="PCI"/>
    <property type="match status" value="1"/>
</dbReference>
<evidence type="ECO:0000313" key="3">
    <source>
        <dbReference type="EMBL" id="KAF5311182.1"/>
    </source>
</evidence>
<reference evidence="3 4" key="1">
    <citation type="journal article" date="2020" name="ISME J.">
        <title>Uncovering the hidden diversity of litter-decomposition mechanisms in mushroom-forming fungi.</title>
        <authorList>
            <person name="Floudas D."/>
            <person name="Bentzer J."/>
            <person name="Ahren D."/>
            <person name="Johansson T."/>
            <person name="Persson P."/>
            <person name="Tunlid A."/>
        </authorList>
    </citation>
    <scope>NUCLEOTIDE SEQUENCE [LARGE SCALE GENOMIC DNA]</scope>
    <source>
        <strain evidence="3 4">CBS 175.51</strain>
    </source>
</reference>
<keyword evidence="4" id="KW-1185">Reference proteome</keyword>
<dbReference type="InterPro" id="IPR040780">
    <property type="entry name" value="Rpn6_C_helix"/>
</dbReference>
<dbReference type="OrthoDB" id="1418352at2759"/>
<comment type="caution">
    <text evidence="3">The sequence shown here is derived from an EMBL/GenBank/DDBJ whole genome shotgun (WGS) entry which is preliminary data.</text>
</comment>
<dbReference type="EMBL" id="JAACJK010000228">
    <property type="protein sequence ID" value="KAF5311182.1"/>
    <property type="molecule type" value="Genomic_DNA"/>
</dbReference>
<dbReference type="InterPro" id="IPR000717">
    <property type="entry name" value="PCI_dom"/>
</dbReference>
<evidence type="ECO:0000313" key="4">
    <source>
        <dbReference type="Proteomes" id="UP000541558"/>
    </source>
</evidence>
<feature type="domain" description="PCI" evidence="1">
    <location>
        <begin position="323"/>
        <end position="366"/>
    </location>
</feature>
<dbReference type="Pfam" id="PF18503">
    <property type="entry name" value="RPN6_C_helix"/>
    <property type="match status" value="1"/>
</dbReference>
<evidence type="ECO:0008006" key="5">
    <source>
        <dbReference type="Google" id="ProtNLM"/>
    </source>
</evidence>
<sequence length="473" mass="52671">MEKLYASDSAVDVHTTDASIQQQQLCDQEKALVKLDELYRTKRRTGSFECECPVRTLHVVDVENQDSQTQYVCVCVSAPSSTSSTRSSSNAVFRPASSDCAYPSASRPSPLQSNLPASTAVTPTLTTRSQLDTLQYRPALALIDTLLTEVHLLESRVYRGIGNFPKAEAALTSSLDLQSGILHAKDKDFLRACRRRAMLGAGGAEFSCGGDDTFYFYRFLFHRPSFDPEDVNALLTVKLAAKYAHLRDLESMRALARAHQDRNLAGSEKVLREYKDGASSTHLGYYNLPTDSILNRFFLLRLLLRLLLVIAQRPSQLRWTTFAELSSDPTIRSHLASLYDNLLEQNLLRIIEPYSVAEIEHVAELLLVVSLLRDRPPRFIARSDRPLRSILSTGTRVVLPVHQPPFSIIFPGMLLQMILDKVFHGVLDQGPGRGCLLVFDQPQADNAYGAAIETLEEVGKVVQSLYAKTVQIA</sequence>
<dbReference type="PANTHER" id="PTHR10678">
    <property type="entry name" value="26S PROTEASOME NON-ATPASE REGULATORY SUBUNIT 11/COP9 SIGNALOSOME COMPLEX SUBUNIT 2"/>
    <property type="match status" value="1"/>
</dbReference>
<organism evidence="3 4">
    <name type="scientific">Ephemerocybe angulata</name>
    <dbReference type="NCBI Taxonomy" id="980116"/>
    <lineage>
        <taxon>Eukaryota</taxon>
        <taxon>Fungi</taxon>
        <taxon>Dikarya</taxon>
        <taxon>Basidiomycota</taxon>
        <taxon>Agaricomycotina</taxon>
        <taxon>Agaricomycetes</taxon>
        <taxon>Agaricomycetidae</taxon>
        <taxon>Agaricales</taxon>
        <taxon>Agaricineae</taxon>
        <taxon>Psathyrellaceae</taxon>
        <taxon>Ephemerocybe</taxon>
    </lineage>
</organism>
<name>A0A8H5AVZ9_9AGAR</name>
<dbReference type="Gene3D" id="1.25.40.570">
    <property type="match status" value="3"/>
</dbReference>
<accession>A0A8H5AVZ9</accession>
<proteinExistence type="predicted"/>
<evidence type="ECO:0000259" key="1">
    <source>
        <dbReference type="Pfam" id="PF01399"/>
    </source>
</evidence>
<dbReference type="AlphaFoldDB" id="A0A8H5AVZ9"/>
<protein>
    <recommendedName>
        <fullName evidence="5">PCI domain-containing protein</fullName>
    </recommendedName>
</protein>
<gene>
    <name evidence="3" type="ORF">D9611_013056</name>
</gene>